<feature type="region of interest" description="Disordered" evidence="1">
    <location>
        <begin position="92"/>
        <end position="111"/>
    </location>
</feature>
<sequence length="538" mass="57057">MLGNLVRGFIARVSAAVAIGLVVLTAASLGAVGAQAAGLRPFFQLPVACGETWNLSTYVGHDDYDIDMTPTSGNRWGRPILASFGGRVERSGISGTLGDRTPSNPNGPQGTGGGYYVKIDHGNGWQTLYLHMLEPPMVKVGQRVTIGQQLGKVGSTGDSSGPHLHFEQLRDGAKIESWFNGVPSGITHDNSEYTVQRQSANCGSTPVRPVDRLAVAPNADGRLQAFAVRDGGAVKSTWQSSVNGPFAPWVSLGGNQLRAPVVAPSSDGRLEMFAIGGDQKLYHKWQTTPNGSWSGWLSRGGTDLTSEMSIGHNADGRLQVFVVGGNGAIYSMWQTSVNGLWSDWLNLGGSELQAPVVGSSADGRMELFAIGGDGKLYHKWQTSPNGPWSDWLSRGGTNLTNELTVGRNADGRSQVFVIGGDGSVYSMWQSSANGPWSDWLKMGGSELKTPVVGSSSDGRMELFAIGGDGKLYHKWQASPNGPWSDWLSRGGTDLSGDLVLGSNGDGRLQAFVIGGNGALYSIWQTSVNGPWGDWISLS</sequence>
<dbReference type="Proteomes" id="UP000614915">
    <property type="component" value="Unassembled WGS sequence"/>
</dbReference>
<evidence type="ECO:0000256" key="1">
    <source>
        <dbReference type="SAM" id="MobiDB-lite"/>
    </source>
</evidence>
<accession>A0ABS0JAR2</accession>
<dbReference type="Gene3D" id="2.120.10.70">
    <property type="entry name" value="Fucose-specific lectin"/>
    <property type="match status" value="2"/>
</dbReference>
<dbReference type="InterPro" id="IPR016047">
    <property type="entry name" value="M23ase_b-sheet_dom"/>
</dbReference>
<dbReference type="PANTHER" id="PTHR21666:SF270">
    <property type="entry name" value="MUREIN HYDROLASE ACTIVATOR ENVC"/>
    <property type="match status" value="1"/>
</dbReference>
<evidence type="ECO:0008006" key="6">
    <source>
        <dbReference type="Google" id="ProtNLM"/>
    </source>
</evidence>
<gene>
    <name evidence="4" type="ORF">IW248_000430</name>
</gene>
<evidence type="ECO:0000313" key="4">
    <source>
        <dbReference type="EMBL" id="MBG6064143.1"/>
    </source>
</evidence>
<evidence type="ECO:0000313" key="5">
    <source>
        <dbReference type="Proteomes" id="UP000614915"/>
    </source>
</evidence>
<keyword evidence="5" id="KW-1185">Reference proteome</keyword>
<evidence type="ECO:0000259" key="2">
    <source>
        <dbReference type="Pfam" id="PF01551"/>
    </source>
</evidence>
<dbReference type="CDD" id="cd12797">
    <property type="entry name" value="M23_peptidase"/>
    <property type="match status" value="1"/>
</dbReference>
<organism evidence="4 5">
    <name type="scientific">Micromonospora ureilytica</name>
    <dbReference type="NCBI Taxonomy" id="709868"/>
    <lineage>
        <taxon>Bacteria</taxon>
        <taxon>Bacillati</taxon>
        <taxon>Actinomycetota</taxon>
        <taxon>Actinomycetes</taxon>
        <taxon>Micromonosporales</taxon>
        <taxon>Micromonosporaceae</taxon>
        <taxon>Micromonospora</taxon>
    </lineage>
</organism>
<dbReference type="SUPFAM" id="SSF51261">
    <property type="entry name" value="Duplicated hybrid motif"/>
    <property type="match status" value="1"/>
</dbReference>
<protein>
    <recommendedName>
        <fullName evidence="6">Peptidase M23 domain-containing protein</fullName>
    </recommendedName>
</protein>
<dbReference type="SUPFAM" id="SSF89372">
    <property type="entry name" value="Fucose-specific lectin"/>
    <property type="match status" value="1"/>
</dbReference>
<proteinExistence type="predicted"/>
<reference evidence="4 5" key="1">
    <citation type="submission" date="2020-11" db="EMBL/GenBank/DDBJ databases">
        <title>Sequencing the genomes of 1000 actinobacteria strains.</title>
        <authorList>
            <person name="Klenk H.-P."/>
        </authorList>
    </citation>
    <scope>NUCLEOTIDE SEQUENCE [LARGE SCALE GENOMIC DNA]</scope>
    <source>
        <strain evidence="4 5">DSM 101692</strain>
    </source>
</reference>
<comment type="caution">
    <text evidence="4">The sequence shown here is derived from an EMBL/GenBank/DDBJ whole genome shotgun (WGS) entry which is preliminary data.</text>
</comment>
<dbReference type="Pfam" id="PF01551">
    <property type="entry name" value="Peptidase_M23"/>
    <property type="match status" value="1"/>
</dbReference>
<evidence type="ECO:0000259" key="3">
    <source>
        <dbReference type="Pfam" id="PF26607"/>
    </source>
</evidence>
<dbReference type="RefSeq" id="WP_231396140.1">
    <property type="nucleotide sequence ID" value="NZ_JADOTX010000001.1"/>
</dbReference>
<dbReference type="Gene3D" id="2.70.70.10">
    <property type="entry name" value="Glucose Permease (Domain IIA)"/>
    <property type="match status" value="1"/>
</dbReference>
<name>A0ABS0JAR2_9ACTN</name>
<dbReference type="CDD" id="cd22954">
    <property type="entry name" value="PLL_lectin"/>
    <property type="match status" value="1"/>
</dbReference>
<dbReference type="InterPro" id="IPR058502">
    <property type="entry name" value="PLL-like_beta-prop"/>
</dbReference>
<feature type="domain" description="M23ase beta-sheet core" evidence="2">
    <location>
        <begin position="77"/>
        <end position="175"/>
    </location>
</feature>
<dbReference type="Pfam" id="PF26607">
    <property type="entry name" value="DUF8189"/>
    <property type="match status" value="1"/>
</dbReference>
<dbReference type="PANTHER" id="PTHR21666">
    <property type="entry name" value="PEPTIDASE-RELATED"/>
    <property type="match status" value="1"/>
</dbReference>
<dbReference type="InterPro" id="IPR011055">
    <property type="entry name" value="Dup_hybrid_motif"/>
</dbReference>
<feature type="domain" description="PLL-like beta propeller" evidence="3">
    <location>
        <begin position="304"/>
        <end position="538"/>
    </location>
</feature>
<dbReference type="InterPro" id="IPR050570">
    <property type="entry name" value="Cell_wall_metabolism_enzyme"/>
</dbReference>
<dbReference type="EMBL" id="JADOTX010000001">
    <property type="protein sequence ID" value="MBG6064143.1"/>
    <property type="molecule type" value="Genomic_DNA"/>
</dbReference>